<evidence type="ECO:0000256" key="6">
    <source>
        <dbReference type="ARBA" id="ARBA00022741"/>
    </source>
</evidence>
<dbReference type="InterPro" id="IPR003395">
    <property type="entry name" value="RecF/RecN/SMC_N"/>
</dbReference>
<dbReference type="HAMAP" id="MF_00365">
    <property type="entry name" value="RecF"/>
    <property type="match status" value="1"/>
</dbReference>
<dbReference type="InterPro" id="IPR042174">
    <property type="entry name" value="RecF_2"/>
</dbReference>
<evidence type="ECO:0000256" key="5">
    <source>
        <dbReference type="ARBA" id="ARBA00022705"/>
    </source>
</evidence>
<feature type="binding site" evidence="13">
    <location>
        <begin position="30"/>
        <end position="37"/>
    </location>
    <ligand>
        <name>ATP</name>
        <dbReference type="ChEBI" id="CHEBI:30616"/>
    </ligand>
</feature>
<evidence type="ECO:0000256" key="14">
    <source>
        <dbReference type="RuleBase" id="RU000578"/>
    </source>
</evidence>
<gene>
    <name evidence="13 16" type="primary">recF</name>
    <name evidence="16" type="ORF">ACFPJ6_10675</name>
</gene>
<evidence type="ECO:0000256" key="8">
    <source>
        <dbReference type="ARBA" id="ARBA00022840"/>
    </source>
</evidence>
<comment type="similarity">
    <text evidence="2 13 14">Belongs to the RecF family.</text>
</comment>
<comment type="caution">
    <text evidence="16">The sequence shown here is derived from an EMBL/GenBank/DDBJ whole genome shotgun (WGS) entry which is preliminary data.</text>
</comment>
<keyword evidence="8 13" id="KW-0067">ATP-binding</keyword>
<dbReference type="PROSITE" id="PS00618">
    <property type="entry name" value="RECF_2"/>
    <property type="match status" value="1"/>
</dbReference>
<comment type="subcellular location">
    <subcellularLocation>
        <location evidence="1 13 14">Cytoplasm</location>
    </subcellularLocation>
</comment>
<reference evidence="17" key="1">
    <citation type="journal article" date="2019" name="Int. J. Syst. Evol. Microbiol.">
        <title>The Global Catalogue of Microorganisms (GCM) 10K type strain sequencing project: providing services to taxonomists for standard genome sequencing and annotation.</title>
        <authorList>
            <consortium name="The Broad Institute Genomics Platform"/>
            <consortium name="The Broad Institute Genome Sequencing Center for Infectious Disease"/>
            <person name="Wu L."/>
            <person name="Ma J."/>
        </authorList>
    </citation>
    <scope>NUCLEOTIDE SEQUENCE [LARGE SCALE GENOMIC DNA]</scope>
    <source>
        <strain evidence="17">CCUG 43114</strain>
    </source>
</reference>
<dbReference type="NCBIfam" id="TIGR00611">
    <property type="entry name" value="recf"/>
    <property type="match status" value="1"/>
</dbReference>
<keyword evidence="9 13" id="KW-0238">DNA-binding</keyword>
<feature type="domain" description="RecF/RecN/SMC N-terminal" evidence="15">
    <location>
        <begin position="3"/>
        <end position="362"/>
    </location>
</feature>
<evidence type="ECO:0000256" key="3">
    <source>
        <dbReference type="ARBA" id="ARBA00020170"/>
    </source>
</evidence>
<sequence length="399" mass="42182">MHVEHLSLTDFRSYPAAEVVLGPGATTLVGDNGQGKTNVVEALAYLATLGSHRVAGDAALVRAGAERAVVRGRVRRGGRTALVELEITPGRANRARVNKSPVRPREVLGLLRTVVFAPEDLAVVKGEPDQRRRFVDDLLVALQPRLAGVRSDYERVVRQRSALLKSGRGLRGQAVAGVEATLEVWDAQLAQTGADLLAARLDTLDQLSPYAEAAYGAVSGVSGALTTRYRPRGLHPTVRGADADELPVPSRDRVALHDALLAAATAARRAELDRGTTLVGPHRDDVDLLVNALPARGYASHGESWSAALALRLGSFDLLTATGGEDGEPVLVLDDVFAELDARRRSHLAERALRAEQVLVTAAVAADVPAGLTGTVLRVRRDPASGTSSVEPGAARESA</sequence>
<keyword evidence="17" id="KW-1185">Reference proteome</keyword>
<organism evidence="16 17">
    <name type="scientific">Aquipuribacter nitratireducens</name>
    <dbReference type="NCBI Taxonomy" id="650104"/>
    <lineage>
        <taxon>Bacteria</taxon>
        <taxon>Bacillati</taxon>
        <taxon>Actinomycetota</taxon>
        <taxon>Actinomycetes</taxon>
        <taxon>Micrococcales</taxon>
        <taxon>Intrasporangiaceae</taxon>
        <taxon>Aquipuribacter</taxon>
    </lineage>
</organism>
<accession>A0ABW0GPX4</accession>
<evidence type="ECO:0000256" key="4">
    <source>
        <dbReference type="ARBA" id="ARBA00022490"/>
    </source>
</evidence>
<dbReference type="SUPFAM" id="SSF52540">
    <property type="entry name" value="P-loop containing nucleoside triphosphate hydrolases"/>
    <property type="match status" value="1"/>
</dbReference>
<evidence type="ECO:0000256" key="12">
    <source>
        <dbReference type="ARBA" id="ARBA00025401"/>
    </source>
</evidence>
<evidence type="ECO:0000256" key="9">
    <source>
        <dbReference type="ARBA" id="ARBA00023125"/>
    </source>
</evidence>
<evidence type="ECO:0000256" key="10">
    <source>
        <dbReference type="ARBA" id="ARBA00023204"/>
    </source>
</evidence>
<evidence type="ECO:0000313" key="16">
    <source>
        <dbReference type="EMBL" id="MFC5381255.1"/>
    </source>
</evidence>
<evidence type="ECO:0000313" key="17">
    <source>
        <dbReference type="Proteomes" id="UP001596122"/>
    </source>
</evidence>
<evidence type="ECO:0000256" key="2">
    <source>
        <dbReference type="ARBA" id="ARBA00008016"/>
    </source>
</evidence>
<dbReference type="EMBL" id="JBHSLD010000009">
    <property type="protein sequence ID" value="MFC5381255.1"/>
    <property type="molecule type" value="Genomic_DNA"/>
</dbReference>
<keyword evidence="7 13" id="KW-0227">DNA damage</keyword>
<comment type="function">
    <text evidence="12 13 14">The RecF protein is involved in DNA metabolism; it is required for DNA replication and normal SOS inducibility. RecF binds preferentially to single-stranded, linear DNA. It also seems to bind ATP.</text>
</comment>
<keyword evidence="11 13" id="KW-0742">SOS response</keyword>
<dbReference type="InterPro" id="IPR018078">
    <property type="entry name" value="DNA-binding_RecF_CS"/>
</dbReference>
<dbReference type="InterPro" id="IPR027417">
    <property type="entry name" value="P-loop_NTPase"/>
</dbReference>
<dbReference type="RefSeq" id="WP_340270715.1">
    <property type="nucleotide sequence ID" value="NZ_JBBEOG010000007.1"/>
</dbReference>
<protein>
    <recommendedName>
        <fullName evidence="3 13">DNA replication and repair protein RecF</fullName>
    </recommendedName>
</protein>
<proteinExistence type="inferred from homology"/>
<dbReference type="Gene3D" id="1.20.1050.90">
    <property type="entry name" value="RecF/RecN/SMC, N-terminal domain"/>
    <property type="match status" value="1"/>
</dbReference>
<name>A0ABW0GPX4_9MICO</name>
<keyword evidence="4 13" id="KW-0963">Cytoplasm</keyword>
<dbReference type="Pfam" id="PF02463">
    <property type="entry name" value="SMC_N"/>
    <property type="match status" value="1"/>
</dbReference>
<keyword evidence="10 13" id="KW-0234">DNA repair</keyword>
<evidence type="ECO:0000259" key="15">
    <source>
        <dbReference type="Pfam" id="PF02463"/>
    </source>
</evidence>
<evidence type="ECO:0000256" key="1">
    <source>
        <dbReference type="ARBA" id="ARBA00004496"/>
    </source>
</evidence>
<dbReference type="PANTHER" id="PTHR32182">
    <property type="entry name" value="DNA REPLICATION AND REPAIR PROTEIN RECF"/>
    <property type="match status" value="1"/>
</dbReference>
<keyword evidence="6 13" id="KW-0547">Nucleotide-binding</keyword>
<evidence type="ECO:0000256" key="11">
    <source>
        <dbReference type="ARBA" id="ARBA00023236"/>
    </source>
</evidence>
<dbReference type="PANTHER" id="PTHR32182:SF0">
    <property type="entry name" value="DNA REPLICATION AND REPAIR PROTEIN RECF"/>
    <property type="match status" value="1"/>
</dbReference>
<evidence type="ECO:0000256" key="7">
    <source>
        <dbReference type="ARBA" id="ARBA00022763"/>
    </source>
</evidence>
<dbReference type="Gene3D" id="3.40.50.300">
    <property type="entry name" value="P-loop containing nucleotide triphosphate hydrolases"/>
    <property type="match status" value="1"/>
</dbReference>
<evidence type="ECO:0000256" key="13">
    <source>
        <dbReference type="HAMAP-Rule" id="MF_00365"/>
    </source>
</evidence>
<dbReference type="InterPro" id="IPR001238">
    <property type="entry name" value="DNA-binding_RecF"/>
</dbReference>
<dbReference type="Proteomes" id="UP001596122">
    <property type="component" value="Unassembled WGS sequence"/>
</dbReference>
<keyword evidence="5 13" id="KW-0235">DNA replication</keyword>